<dbReference type="RefSeq" id="WP_125019982.1">
    <property type="nucleotide sequence ID" value="NZ_RQVQ01000043.1"/>
</dbReference>
<dbReference type="EMBL" id="RQVQ01000043">
    <property type="protein sequence ID" value="RRJ88111.1"/>
    <property type="molecule type" value="Genomic_DNA"/>
</dbReference>
<dbReference type="AlphaFoldDB" id="A0A3P3VZ75"/>
<keyword evidence="2" id="KW-1185">Reference proteome</keyword>
<name>A0A3P3VZ75_9FLAO</name>
<accession>A0A3P3VZ75</accession>
<evidence type="ECO:0000313" key="2">
    <source>
        <dbReference type="Proteomes" id="UP000275719"/>
    </source>
</evidence>
<protein>
    <submittedName>
        <fullName evidence="1">Uncharacterized protein</fullName>
    </submittedName>
</protein>
<proteinExistence type="predicted"/>
<evidence type="ECO:0000313" key="1">
    <source>
        <dbReference type="EMBL" id="RRJ88111.1"/>
    </source>
</evidence>
<comment type="caution">
    <text evidence="1">The sequence shown here is derived from an EMBL/GenBank/DDBJ whole genome shotgun (WGS) entry which is preliminary data.</text>
</comment>
<reference evidence="1 2" key="1">
    <citation type="submission" date="2018-11" db="EMBL/GenBank/DDBJ databases">
        <title>Flavobacterium sp. nov., YIM 102701-2 draft genome.</title>
        <authorList>
            <person name="Li G."/>
            <person name="Jiang Y."/>
        </authorList>
    </citation>
    <scope>NUCLEOTIDE SEQUENCE [LARGE SCALE GENOMIC DNA]</scope>
    <source>
        <strain evidence="1 2">YIM 102701-2</strain>
    </source>
</reference>
<dbReference type="Proteomes" id="UP000275719">
    <property type="component" value="Unassembled WGS sequence"/>
</dbReference>
<organism evidence="1 2">
    <name type="scientific">Paenimyroides tangerinum</name>
    <dbReference type="NCBI Taxonomy" id="2488728"/>
    <lineage>
        <taxon>Bacteria</taxon>
        <taxon>Pseudomonadati</taxon>
        <taxon>Bacteroidota</taxon>
        <taxon>Flavobacteriia</taxon>
        <taxon>Flavobacteriales</taxon>
        <taxon>Flavobacteriaceae</taxon>
        <taxon>Paenimyroides</taxon>
    </lineage>
</organism>
<gene>
    <name evidence="1" type="ORF">EG240_14005</name>
</gene>
<sequence>MNNRKLNIEFGQNKTPHKMSVLKTIQSELYIQLKGIFILARITNIYSDKMSIAFANIRV</sequence>